<reference evidence="1 2" key="1">
    <citation type="submission" date="2019-09" db="EMBL/GenBank/DDBJ databases">
        <title>Goodfellowia gen. nov., a new genus of the Pseudonocardineae related to Actinoalloteichus, containing Goodfellowia coeruleoviolacea gen. nov., comb. nov. gen. nov., comb. nov.</title>
        <authorList>
            <person name="Labeda D."/>
        </authorList>
    </citation>
    <scope>NUCLEOTIDE SEQUENCE [LARGE SCALE GENOMIC DNA]</scope>
    <source>
        <strain evidence="1 2">AN110305</strain>
    </source>
</reference>
<proteinExistence type="predicted"/>
<dbReference type="OrthoDB" id="5242307at2"/>
<dbReference type="AlphaFoldDB" id="A0A5B2X089"/>
<comment type="caution">
    <text evidence="1">The sequence shown here is derived from an EMBL/GenBank/DDBJ whole genome shotgun (WGS) entry which is preliminary data.</text>
</comment>
<dbReference type="Proteomes" id="UP000323454">
    <property type="component" value="Unassembled WGS sequence"/>
</dbReference>
<accession>A0A5B2X089</accession>
<name>A0A5B2X089_9PSEU</name>
<gene>
    <name evidence="1" type="ORF">F0L68_26340</name>
</gene>
<protein>
    <recommendedName>
        <fullName evidence="3">Peptidase MA superfamily protein</fullName>
    </recommendedName>
</protein>
<keyword evidence="2" id="KW-1185">Reference proteome</keyword>
<sequence>MVAAVAVALIVGLALVSQSPARSGMSDGAAAASSNDARQRAVTELLRRRSDAVAHRDRDAFLATVDPQADDAFRAAQAGVFDNLADVPLDSWSYRLDPAGVLDPGSSPTGVRTASELWAPGVELDYALAGVDTAPTTRQMGYLFARRGHDWYLASDTALESHGRRTWRGPWDFGPCQVLRTASGMVISHPGNDAMAHRVAGELDAAVAAVSEVWGGEWSRHLAVLLPTDVAETQALIGSEFAVDGIAGVALSDRVDPATHTAFGQRVVLNPKSTGALSAAALRVVLRHETTHVAARGSTVDGAPMWLLEGFADYVGYRDSGLAVPRAAPDLAAAVRSGVLPTALPGDGDFHSGASKIDLAYEQAWTVNVYLAGRVGEHGLVELYRRLAGLGRAADADVDTVLRESVGTDRAGLLAGWREYLGQTLG</sequence>
<reference evidence="1 2" key="2">
    <citation type="submission" date="2019-09" db="EMBL/GenBank/DDBJ databases">
        <authorList>
            <person name="Jin C."/>
        </authorList>
    </citation>
    <scope>NUCLEOTIDE SEQUENCE [LARGE SCALE GENOMIC DNA]</scope>
    <source>
        <strain evidence="1 2">AN110305</strain>
    </source>
</reference>
<evidence type="ECO:0000313" key="1">
    <source>
        <dbReference type="EMBL" id="KAA2256562.1"/>
    </source>
</evidence>
<dbReference type="EMBL" id="VUOB01000051">
    <property type="protein sequence ID" value="KAA2256562.1"/>
    <property type="molecule type" value="Genomic_DNA"/>
</dbReference>
<evidence type="ECO:0000313" key="2">
    <source>
        <dbReference type="Proteomes" id="UP000323454"/>
    </source>
</evidence>
<organism evidence="1 2">
    <name type="scientific">Solihabitans fulvus</name>
    <dbReference type="NCBI Taxonomy" id="1892852"/>
    <lineage>
        <taxon>Bacteria</taxon>
        <taxon>Bacillati</taxon>
        <taxon>Actinomycetota</taxon>
        <taxon>Actinomycetes</taxon>
        <taxon>Pseudonocardiales</taxon>
        <taxon>Pseudonocardiaceae</taxon>
        <taxon>Solihabitans</taxon>
    </lineage>
</organism>
<evidence type="ECO:0008006" key="3">
    <source>
        <dbReference type="Google" id="ProtNLM"/>
    </source>
</evidence>